<dbReference type="EMBL" id="FOUZ01000004">
    <property type="protein sequence ID" value="SFM92316.1"/>
    <property type="molecule type" value="Genomic_DNA"/>
</dbReference>
<dbReference type="Pfam" id="PF03572">
    <property type="entry name" value="Peptidase_S41"/>
    <property type="match status" value="1"/>
</dbReference>
<evidence type="ECO:0000313" key="9">
    <source>
        <dbReference type="Proteomes" id="UP000199149"/>
    </source>
</evidence>
<gene>
    <name evidence="8" type="ORF">SAMN05421738_104113</name>
</gene>
<keyword evidence="3 5" id="KW-0378">Hydrolase</keyword>
<dbReference type="InterPro" id="IPR005151">
    <property type="entry name" value="Tail-specific_protease"/>
</dbReference>
<dbReference type="CDD" id="cd07560">
    <property type="entry name" value="Peptidase_S41_CPP"/>
    <property type="match status" value="1"/>
</dbReference>
<evidence type="ECO:0000256" key="1">
    <source>
        <dbReference type="ARBA" id="ARBA00009179"/>
    </source>
</evidence>
<dbReference type="Pfam" id="PF13180">
    <property type="entry name" value="PDZ_2"/>
    <property type="match status" value="1"/>
</dbReference>
<dbReference type="InterPro" id="IPR036034">
    <property type="entry name" value="PDZ_sf"/>
</dbReference>
<dbReference type="NCBIfam" id="TIGR00225">
    <property type="entry name" value="prc"/>
    <property type="match status" value="1"/>
</dbReference>
<keyword evidence="4 5" id="KW-0720">Serine protease</keyword>
<evidence type="ECO:0000256" key="4">
    <source>
        <dbReference type="ARBA" id="ARBA00022825"/>
    </source>
</evidence>
<dbReference type="Gene3D" id="3.30.750.44">
    <property type="match status" value="1"/>
</dbReference>
<evidence type="ECO:0000259" key="7">
    <source>
        <dbReference type="SMART" id="SM00245"/>
    </source>
</evidence>
<proteinExistence type="inferred from homology"/>
<organism evidence="8 9">
    <name type="scientific">Algoriella xinjiangensis</name>
    <dbReference type="NCBI Taxonomy" id="684065"/>
    <lineage>
        <taxon>Bacteria</taxon>
        <taxon>Pseudomonadati</taxon>
        <taxon>Bacteroidota</taxon>
        <taxon>Flavobacteriia</taxon>
        <taxon>Flavobacteriales</taxon>
        <taxon>Weeksellaceae</taxon>
        <taxon>Algoriella</taxon>
    </lineage>
</organism>
<dbReference type="InterPro" id="IPR001478">
    <property type="entry name" value="PDZ"/>
</dbReference>
<evidence type="ECO:0000256" key="2">
    <source>
        <dbReference type="ARBA" id="ARBA00022670"/>
    </source>
</evidence>
<dbReference type="AlphaFoldDB" id="A0A1I4UTL9"/>
<evidence type="ECO:0000256" key="5">
    <source>
        <dbReference type="RuleBase" id="RU004404"/>
    </source>
</evidence>
<dbReference type="SUPFAM" id="SSF52096">
    <property type="entry name" value="ClpP/crotonase"/>
    <property type="match status" value="1"/>
</dbReference>
<evidence type="ECO:0000313" key="8">
    <source>
        <dbReference type="EMBL" id="SFM92316.1"/>
    </source>
</evidence>
<dbReference type="SUPFAM" id="SSF50156">
    <property type="entry name" value="PDZ domain-like"/>
    <property type="match status" value="1"/>
</dbReference>
<keyword evidence="6" id="KW-1133">Transmembrane helix</keyword>
<keyword evidence="6" id="KW-0472">Membrane</keyword>
<dbReference type="SMART" id="SM00245">
    <property type="entry name" value="TSPc"/>
    <property type="match status" value="1"/>
</dbReference>
<feature type="domain" description="Tail specific protease" evidence="7">
    <location>
        <begin position="176"/>
        <end position="357"/>
    </location>
</feature>
<comment type="similarity">
    <text evidence="1 5">Belongs to the peptidase S41A family.</text>
</comment>
<dbReference type="PANTHER" id="PTHR32060:SF30">
    <property type="entry name" value="CARBOXY-TERMINAL PROCESSING PROTEASE CTPA"/>
    <property type="match status" value="1"/>
</dbReference>
<dbReference type="GO" id="GO:0006508">
    <property type="term" value="P:proteolysis"/>
    <property type="evidence" value="ECO:0007669"/>
    <property type="project" value="UniProtKB-KW"/>
</dbReference>
<dbReference type="InterPro" id="IPR004447">
    <property type="entry name" value="Peptidase_S41A"/>
</dbReference>
<sequence length="527" mass="59805">MKGFFKVINIFLLVIIIFLVGFLVGKKYDFALDDNKDIIGLQYSDNEQKIRRLVSLIDNEYVNEINSDSLVDDAINYMVGKLDPHSTYINKASVQQAEEQIKGEFVGIGVQFRVLSDTIIVERTIPGTANTGKLQFGDQLISVDNQSLIAKDNKTIETLLKGKKDSEINLSVIRDKKPITVKLKRTIVPIATVTGEHMLTKDMGYIKLTRFSENSAKEVHQALDNLVGQGMKTLVFDLRGNGGGIMRIAEEIADEFLTKDELIVYTQDKSKKKKYIYATNYGLFEKGKVYVLIDESSASSSEIVAGALQDYGRGTIVGRRSFGKGLVQREINLGDNTRVRLTVANYFTPSGRSIQKPYDKGTAKYSDDLYERLKSGELYNKDSIKINKKLEYTAPSGKKVYGGGGIIPDEFVALDTNSVANWLYYNQDANYFNDFLFKKIYSIHDFFMFHNEKTYLRYFSAGMYRKEFLGVLGIPVNEFNPIYSTTVDNYMKAVIAEDLYGSRAFYEVWSPEDEMIKRIFELENKSK</sequence>
<dbReference type="STRING" id="684065.SAMN05421738_104113"/>
<dbReference type="Gene3D" id="2.30.42.10">
    <property type="match status" value="1"/>
</dbReference>
<dbReference type="InterPro" id="IPR055210">
    <property type="entry name" value="CtpA/B_N"/>
</dbReference>
<dbReference type="InterPro" id="IPR029045">
    <property type="entry name" value="ClpP/crotonase-like_dom_sf"/>
</dbReference>
<protein>
    <submittedName>
        <fullName evidence="8">Carboxyl-terminal processing protease</fullName>
    </submittedName>
</protein>
<reference evidence="9" key="1">
    <citation type="submission" date="2016-10" db="EMBL/GenBank/DDBJ databases">
        <authorList>
            <person name="Varghese N."/>
            <person name="Submissions S."/>
        </authorList>
    </citation>
    <scope>NUCLEOTIDE SEQUENCE [LARGE SCALE GENOMIC DNA]</scope>
    <source>
        <strain evidence="9">XJ109</strain>
    </source>
</reference>
<dbReference type="RefSeq" id="WP_092907101.1">
    <property type="nucleotide sequence ID" value="NZ_FOUZ01000004.1"/>
</dbReference>
<dbReference type="GO" id="GO:0007165">
    <property type="term" value="P:signal transduction"/>
    <property type="evidence" value="ECO:0007669"/>
    <property type="project" value="TreeGrafter"/>
</dbReference>
<evidence type="ECO:0000256" key="3">
    <source>
        <dbReference type="ARBA" id="ARBA00022801"/>
    </source>
</evidence>
<feature type="transmembrane region" description="Helical" evidence="6">
    <location>
        <begin position="7"/>
        <end position="25"/>
    </location>
</feature>
<dbReference type="Proteomes" id="UP000199149">
    <property type="component" value="Unassembled WGS sequence"/>
</dbReference>
<dbReference type="OrthoDB" id="9812068at2"/>
<name>A0A1I4UTL9_9FLAO</name>
<keyword evidence="6" id="KW-0812">Transmembrane</keyword>
<keyword evidence="2 5" id="KW-0645">Protease</keyword>
<accession>A0A1I4UTL9</accession>
<dbReference type="GO" id="GO:0030288">
    <property type="term" value="C:outer membrane-bounded periplasmic space"/>
    <property type="evidence" value="ECO:0007669"/>
    <property type="project" value="TreeGrafter"/>
</dbReference>
<dbReference type="Pfam" id="PF22694">
    <property type="entry name" value="CtpB_N-like"/>
    <property type="match status" value="1"/>
</dbReference>
<dbReference type="GO" id="GO:0004175">
    <property type="term" value="F:endopeptidase activity"/>
    <property type="evidence" value="ECO:0007669"/>
    <property type="project" value="TreeGrafter"/>
</dbReference>
<evidence type="ECO:0000256" key="6">
    <source>
        <dbReference type="SAM" id="Phobius"/>
    </source>
</evidence>
<dbReference type="PANTHER" id="PTHR32060">
    <property type="entry name" value="TAIL-SPECIFIC PROTEASE"/>
    <property type="match status" value="1"/>
</dbReference>
<dbReference type="Gene3D" id="3.90.226.10">
    <property type="entry name" value="2-enoyl-CoA Hydratase, Chain A, domain 1"/>
    <property type="match status" value="1"/>
</dbReference>
<keyword evidence="9" id="KW-1185">Reference proteome</keyword>
<dbReference type="GO" id="GO:0008236">
    <property type="term" value="F:serine-type peptidase activity"/>
    <property type="evidence" value="ECO:0007669"/>
    <property type="project" value="UniProtKB-KW"/>
</dbReference>